<evidence type="ECO:0000256" key="2">
    <source>
        <dbReference type="ARBA" id="ARBA00012003"/>
    </source>
</evidence>
<dbReference type="SMART" id="SM01296">
    <property type="entry name" value="N2227"/>
    <property type="match status" value="1"/>
</dbReference>
<evidence type="ECO:0000256" key="1">
    <source>
        <dbReference type="ARBA" id="ARBA00010086"/>
    </source>
</evidence>
<dbReference type="PANTHER" id="PTHR12303">
    <property type="entry name" value="CARNOSINE N-METHYLTRANSFERASE"/>
    <property type="match status" value="1"/>
</dbReference>
<dbReference type="SUPFAM" id="SSF53335">
    <property type="entry name" value="S-adenosyl-L-methionine-dependent methyltransferases"/>
    <property type="match status" value="1"/>
</dbReference>
<keyword evidence="3" id="KW-0489">Methyltransferase</keyword>
<dbReference type="GO" id="GO:0032259">
    <property type="term" value="P:methylation"/>
    <property type="evidence" value="ECO:0007669"/>
    <property type="project" value="UniProtKB-KW"/>
</dbReference>
<reference evidence="7" key="1">
    <citation type="submission" date="2010-08" db="EMBL/GenBank/DDBJ databases">
        <authorList>
            <consortium name="Caenorhabditis japonica Sequencing Consortium"/>
            <person name="Wilson R.K."/>
        </authorList>
    </citation>
    <scope>NUCLEOTIDE SEQUENCE [LARGE SCALE GENOMIC DNA]</scope>
    <source>
        <strain evidence="7">DF5081</strain>
    </source>
</reference>
<dbReference type="GO" id="GO:0030735">
    <property type="term" value="F:carnosine N-methyltransferase activity"/>
    <property type="evidence" value="ECO:0007669"/>
    <property type="project" value="UniProtKB-EC"/>
</dbReference>
<proteinExistence type="inferred from homology"/>
<dbReference type="InterPro" id="IPR029063">
    <property type="entry name" value="SAM-dependent_MTases_sf"/>
</dbReference>
<evidence type="ECO:0000256" key="4">
    <source>
        <dbReference type="ARBA" id="ARBA00022679"/>
    </source>
</evidence>
<dbReference type="Gene3D" id="3.40.50.150">
    <property type="entry name" value="Vaccinia Virus protein VP39"/>
    <property type="match status" value="1"/>
</dbReference>
<keyword evidence="4" id="KW-0808">Transferase</keyword>
<dbReference type="AlphaFoldDB" id="A0A8R1HT56"/>
<evidence type="ECO:0000256" key="5">
    <source>
        <dbReference type="ARBA" id="ARBA00022691"/>
    </source>
</evidence>
<dbReference type="InterPro" id="IPR012901">
    <property type="entry name" value="CARME"/>
</dbReference>
<dbReference type="PANTHER" id="PTHR12303:SF6">
    <property type="entry name" value="CARNOSINE N-METHYLTRANSFERASE"/>
    <property type="match status" value="1"/>
</dbReference>
<dbReference type="GO" id="GO:0005829">
    <property type="term" value="C:cytosol"/>
    <property type="evidence" value="ECO:0007669"/>
    <property type="project" value="TreeGrafter"/>
</dbReference>
<protein>
    <recommendedName>
        <fullName evidence="2">carnosine N-methyltransferase</fullName>
        <ecNumber evidence="2">2.1.1.22</ecNumber>
    </recommendedName>
</protein>
<organism evidence="6 7">
    <name type="scientific">Caenorhabditis japonica</name>
    <dbReference type="NCBI Taxonomy" id="281687"/>
    <lineage>
        <taxon>Eukaryota</taxon>
        <taxon>Metazoa</taxon>
        <taxon>Ecdysozoa</taxon>
        <taxon>Nematoda</taxon>
        <taxon>Chromadorea</taxon>
        <taxon>Rhabditida</taxon>
        <taxon>Rhabditina</taxon>
        <taxon>Rhabditomorpha</taxon>
        <taxon>Rhabditoidea</taxon>
        <taxon>Rhabditidae</taxon>
        <taxon>Peloderinae</taxon>
        <taxon>Caenorhabditis</taxon>
    </lineage>
</organism>
<dbReference type="Proteomes" id="UP000005237">
    <property type="component" value="Unassembled WGS sequence"/>
</dbReference>
<dbReference type="EC" id="2.1.1.22" evidence="2"/>
<dbReference type="Pfam" id="PF07942">
    <property type="entry name" value="CARME"/>
    <property type="match status" value="1"/>
</dbReference>
<comment type="similarity">
    <text evidence="1">Belongs to the carnosine N-methyltransferase family.</text>
</comment>
<dbReference type="EnsemblMetazoa" id="CJA11048.1">
    <property type="protein sequence ID" value="CJA11048.1"/>
    <property type="gene ID" value="WBGene00130252"/>
</dbReference>
<sequence>MDDDDAGNSNSDEIRALEEVLNAFFYYGNFGKEKILRMIDQMRKIPHEHQLLIGEPYKEHISNLKMRMEHNHSILKMIANYGAGMFGDDHNSALRMHQSRRPTADFLSKVLSTMRQICREWSSEGLPEREATFRPIIEELNRIFPKSAGNRHEIRVLVPGCGLGRLAHDLIDEGFSVEGNEFSYFMLIASCFILNACKQPNQFTIYPFIFDKSNCWKYEDQLRAVTFPDKSPASSLNQTVRLNAFSMCAGDFLEIIKNRQLDAICTAWFIDTAHNIVEYIVKVHAENP</sequence>
<accession>A0A8R1HT56</accession>
<evidence type="ECO:0000256" key="3">
    <source>
        <dbReference type="ARBA" id="ARBA00022603"/>
    </source>
</evidence>
<name>A0A8R1HT56_CAEJA</name>
<reference evidence="6" key="2">
    <citation type="submission" date="2022-06" db="UniProtKB">
        <authorList>
            <consortium name="EnsemblMetazoa"/>
        </authorList>
    </citation>
    <scope>IDENTIFICATION</scope>
    <source>
        <strain evidence="6">DF5081</strain>
    </source>
</reference>
<dbReference type="GO" id="GO:0035498">
    <property type="term" value="P:carnosine metabolic process"/>
    <property type="evidence" value="ECO:0007669"/>
    <property type="project" value="TreeGrafter"/>
</dbReference>
<evidence type="ECO:0000313" key="6">
    <source>
        <dbReference type="EnsemblMetazoa" id="CJA11048.1"/>
    </source>
</evidence>
<keyword evidence="7" id="KW-1185">Reference proteome</keyword>
<evidence type="ECO:0000313" key="7">
    <source>
        <dbReference type="Proteomes" id="UP000005237"/>
    </source>
</evidence>
<keyword evidence="5" id="KW-0949">S-adenosyl-L-methionine</keyword>
<dbReference type="GO" id="GO:0005634">
    <property type="term" value="C:nucleus"/>
    <property type="evidence" value="ECO:0007669"/>
    <property type="project" value="TreeGrafter"/>
</dbReference>